<evidence type="ECO:0000313" key="2">
    <source>
        <dbReference type="Proteomes" id="UP000549113"/>
    </source>
</evidence>
<gene>
    <name evidence="1" type="ORF">BKA10_000009</name>
</gene>
<keyword evidence="2" id="KW-1185">Reference proteome</keyword>
<reference evidence="1 2" key="1">
    <citation type="submission" date="2020-08" db="EMBL/GenBank/DDBJ databases">
        <title>Sequencing the genomes of 1000 actinobacteria strains.</title>
        <authorList>
            <person name="Klenk H.-P."/>
        </authorList>
    </citation>
    <scope>NUCLEOTIDE SEQUENCE [LARGE SCALE GENOMIC DNA]</scope>
    <source>
        <strain evidence="1 2">DSM 19600</strain>
    </source>
</reference>
<dbReference type="EMBL" id="JACIFH010000001">
    <property type="protein sequence ID" value="MBB4138215.1"/>
    <property type="molecule type" value="Genomic_DNA"/>
</dbReference>
<evidence type="ECO:0000313" key="1">
    <source>
        <dbReference type="EMBL" id="MBB4138215.1"/>
    </source>
</evidence>
<proteinExistence type="predicted"/>
<name>A0AA40SKZ1_9MICO</name>
<dbReference type="RefSeq" id="WP_277816556.1">
    <property type="nucleotide sequence ID" value="NZ_BAABCO010000003.1"/>
</dbReference>
<protein>
    <submittedName>
        <fullName evidence="1">Uncharacterized protein</fullName>
    </submittedName>
</protein>
<comment type="caution">
    <text evidence="1">The sequence shown here is derived from an EMBL/GenBank/DDBJ whole genome shotgun (WGS) entry which is preliminary data.</text>
</comment>
<dbReference type="AlphaFoldDB" id="A0AA40SKZ1"/>
<dbReference type="Proteomes" id="UP000549113">
    <property type="component" value="Unassembled WGS sequence"/>
</dbReference>
<organism evidence="1 2">
    <name type="scientific">Microbacterium invictum</name>
    <dbReference type="NCBI Taxonomy" id="515415"/>
    <lineage>
        <taxon>Bacteria</taxon>
        <taxon>Bacillati</taxon>
        <taxon>Actinomycetota</taxon>
        <taxon>Actinomycetes</taxon>
        <taxon>Micrococcales</taxon>
        <taxon>Microbacteriaceae</taxon>
        <taxon>Microbacterium</taxon>
    </lineage>
</organism>
<accession>A0AA40SKZ1</accession>
<sequence>MSRPSRLGAALTAASTPLPEEIWDELESHVPAAEHWLEPPAE</sequence>